<evidence type="ECO:0000313" key="2">
    <source>
        <dbReference type="EMBL" id="KAG0302428.1"/>
    </source>
</evidence>
<dbReference type="InterPro" id="IPR019349">
    <property type="entry name" value="Ribosomal_mS35_mit"/>
</dbReference>
<evidence type="ECO:0000313" key="3">
    <source>
        <dbReference type="Proteomes" id="UP000823405"/>
    </source>
</evidence>
<dbReference type="AlphaFoldDB" id="A0A9P6QYW2"/>
<gene>
    <name evidence="2" type="primary">RSM24</name>
    <name evidence="2" type="ORF">BGZ97_002354</name>
</gene>
<dbReference type="InterPro" id="IPR039848">
    <property type="entry name" value="Ribosomal_mS35_mt"/>
</dbReference>
<evidence type="ECO:0000259" key="1">
    <source>
        <dbReference type="Pfam" id="PF10213"/>
    </source>
</evidence>
<keyword evidence="2" id="KW-0687">Ribonucleoprotein</keyword>
<organism evidence="2 3">
    <name type="scientific">Linnemannia gamsii</name>
    <dbReference type="NCBI Taxonomy" id="64522"/>
    <lineage>
        <taxon>Eukaryota</taxon>
        <taxon>Fungi</taxon>
        <taxon>Fungi incertae sedis</taxon>
        <taxon>Mucoromycota</taxon>
        <taxon>Mortierellomycotina</taxon>
        <taxon>Mortierellomycetes</taxon>
        <taxon>Mortierellales</taxon>
        <taxon>Mortierellaceae</taxon>
        <taxon>Linnemannia</taxon>
    </lineage>
</organism>
<feature type="domain" description="Small ribosomal subunit protein mS35 mitochondrial conserved" evidence="1">
    <location>
        <begin position="100"/>
        <end position="223"/>
    </location>
</feature>
<dbReference type="PANTHER" id="PTHR13490:SF0">
    <property type="entry name" value="SMALL RIBOSOMAL SUBUNIT PROTEIN MS35"/>
    <property type="match status" value="1"/>
</dbReference>
<name>A0A9P6QYW2_9FUNG</name>
<reference evidence="2" key="1">
    <citation type="journal article" date="2020" name="Fungal Divers.">
        <title>Resolving the Mortierellaceae phylogeny through synthesis of multi-gene phylogenetics and phylogenomics.</title>
        <authorList>
            <person name="Vandepol N."/>
            <person name="Liber J."/>
            <person name="Desiro A."/>
            <person name="Na H."/>
            <person name="Kennedy M."/>
            <person name="Barry K."/>
            <person name="Grigoriev I.V."/>
            <person name="Miller A.N."/>
            <person name="O'Donnell K."/>
            <person name="Stajich J.E."/>
            <person name="Bonito G."/>
        </authorList>
    </citation>
    <scope>NUCLEOTIDE SEQUENCE</scope>
    <source>
        <strain evidence="2">NVP60</strain>
    </source>
</reference>
<accession>A0A9P6QYW2</accession>
<proteinExistence type="predicted"/>
<sequence length="232" mass="26430">MLRSISRTPFSMAVSAQKQTAVRTLMASAVSNDRARSKAFGAVRSSGNSRDMMDITNLEDFQFDDSSTIGYDRMEAQREVRKYLRIAKYELPKLKAFVKPFQAPTNTQILRFRTTTYLGEMNHPAGPKVVMTVDTKSLPLTNAELHKFLLLVGSRYNPVNNEIKMSCEKFQDRSQNFKWLSDTLDKLINEAKKEPESVSDVPLDLRHAAKIIKPKVRFPKEWNRPVAANKTA</sequence>
<dbReference type="Proteomes" id="UP000823405">
    <property type="component" value="Unassembled WGS sequence"/>
</dbReference>
<comment type="caution">
    <text evidence="2">The sequence shown here is derived from an EMBL/GenBank/DDBJ whole genome shotgun (WGS) entry which is preliminary data.</text>
</comment>
<protein>
    <submittedName>
        <fullName evidence="2">37S ribosomal protein S24, mitochondrial</fullName>
    </submittedName>
</protein>
<dbReference type="OrthoDB" id="283424at2759"/>
<dbReference type="EMBL" id="JAAAIN010001511">
    <property type="protein sequence ID" value="KAG0302428.1"/>
    <property type="molecule type" value="Genomic_DNA"/>
</dbReference>
<keyword evidence="2" id="KW-0689">Ribosomal protein</keyword>
<dbReference type="Pfam" id="PF10213">
    <property type="entry name" value="MRP-S28"/>
    <property type="match status" value="1"/>
</dbReference>
<dbReference type="PANTHER" id="PTHR13490">
    <property type="entry name" value="MITOCHONDRIAL 28S RIBOSOMAL PROTEIN S28"/>
    <property type="match status" value="1"/>
</dbReference>
<dbReference type="GO" id="GO:0032543">
    <property type="term" value="P:mitochondrial translation"/>
    <property type="evidence" value="ECO:0007669"/>
    <property type="project" value="InterPro"/>
</dbReference>
<dbReference type="GO" id="GO:0005763">
    <property type="term" value="C:mitochondrial small ribosomal subunit"/>
    <property type="evidence" value="ECO:0007669"/>
    <property type="project" value="TreeGrafter"/>
</dbReference>
<keyword evidence="3" id="KW-1185">Reference proteome</keyword>
<dbReference type="GO" id="GO:0003735">
    <property type="term" value="F:structural constituent of ribosome"/>
    <property type="evidence" value="ECO:0007669"/>
    <property type="project" value="InterPro"/>
</dbReference>